<organism evidence="5 6">
    <name type="scientific">Mytilus edulis</name>
    <name type="common">Blue mussel</name>
    <dbReference type="NCBI Taxonomy" id="6550"/>
    <lineage>
        <taxon>Eukaryota</taxon>
        <taxon>Metazoa</taxon>
        <taxon>Spiralia</taxon>
        <taxon>Lophotrochozoa</taxon>
        <taxon>Mollusca</taxon>
        <taxon>Bivalvia</taxon>
        <taxon>Autobranchia</taxon>
        <taxon>Pteriomorphia</taxon>
        <taxon>Mytilida</taxon>
        <taxon>Mytiloidea</taxon>
        <taxon>Mytilidae</taxon>
        <taxon>Mytilinae</taxon>
        <taxon>Mytilus</taxon>
    </lineage>
</organism>
<dbReference type="Gene3D" id="1.10.340.70">
    <property type="match status" value="1"/>
</dbReference>
<dbReference type="GO" id="GO:0003676">
    <property type="term" value="F:nucleic acid binding"/>
    <property type="evidence" value="ECO:0007669"/>
    <property type="project" value="InterPro"/>
</dbReference>
<name>A0A8S3Q594_MYTED</name>
<dbReference type="InterPro" id="IPR043128">
    <property type="entry name" value="Rev_trsase/Diguanyl_cyclase"/>
</dbReference>
<dbReference type="InterPro" id="IPR043502">
    <property type="entry name" value="DNA/RNA_pol_sf"/>
</dbReference>
<evidence type="ECO:0000313" key="5">
    <source>
        <dbReference type="EMBL" id="CAG2189372.1"/>
    </source>
</evidence>
<dbReference type="InterPro" id="IPR000477">
    <property type="entry name" value="RT_dom"/>
</dbReference>
<gene>
    <name evidence="5" type="ORF">MEDL_4747</name>
</gene>
<dbReference type="PANTHER" id="PTHR33064">
    <property type="entry name" value="POL PROTEIN"/>
    <property type="match status" value="1"/>
</dbReference>
<dbReference type="Gene3D" id="3.30.420.10">
    <property type="entry name" value="Ribonuclease H-like superfamily/Ribonuclease H"/>
    <property type="match status" value="1"/>
</dbReference>
<dbReference type="InterPro" id="IPR041588">
    <property type="entry name" value="Integrase_H2C2"/>
</dbReference>
<accession>A0A8S3Q594</accession>
<dbReference type="PANTHER" id="PTHR33064:SF37">
    <property type="entry name" value="RIBONUCLEASE H"/>
    <property type="match status" value="1"/>
</dbReference>
<dbReference type="OrthoDB" id="6141573at2759"/>
<dbReference type="InterPro" id="IPR051320">
    <property type="entry name" value="Viral_Replic_Matur_Polypro"/>
</dbReference>
<evidence type="ECO:0000259" key="3">
    <source>
        <dbReference type="Pfam" id="PF17919"/>
    </source>
</evidence>
<feature type="domain" description="Reverse transcriptase/retrotransposon-derived protein RNase H-like" evidence="3">
    <location>
        <begin position="915"/>
        <end position="1010"/>
    </location>
</feature>
<dbReference type="InterPro" id="IPR036397">
    <property type="entry name" value="RNaseH_sf"/>
</dbReference>
<dbReference type="CDD" id="cd00303">
    <property type="entry name" value="retropepsin_like"/>
    <property type="match status" value="1"/>
</dbReference>
<reference evidence="5" key="1">
    <citation type="submission" date="2021-03" db="EMBL/GenBank/DDBJ databases">
        <authorList>
            <person name="Bekaert M."/>
        </authorList>
    </citation>
    <scope>NUCLEOTIDE SEQUENCE</scope>
</reference>
<dbReference type="Gene3D" id="2.40.70.10">
    <property type="entry name" value="Acid Proteases"/>
    <property type="match status" value="1"/>
</dbReference>
<dbReference type="SUPFAM" id="SSF56672">
    <property type="entry name" value="DNA/RNA polymerases"/>
    <property type="match status" value="1"/>
</dbReference>
<evidence type="ECO:0000259" key="2">
    <source>
        <dbReference type="Pfam" id="PF00078"/>
    </source>
</evidence>
<dbReference type="Pfam" id="PF17921">
    <property type="entry name" value="Integrase_H2C2"/>
    <property type="match status" value="1"/>
</dbReference>
<dbReference type="InterPro" id="IPR021109">
    <property type="entry name" value="Peptidase_aspartic_dom_sf"/>
</dbReference>
<dbReference type="Pfam" id="PF00078">
    <property type="entry name" value="RVT_1"/>
    <property type="match status" value="1"/>
</dbReference>
<evidence type="ECO:0000256" key="1">
    <source>
        <dbReference type="SAM" id="MobiDB-lite"/>
    </source>
</evidence>
<feature type="domain" description="Integrase zinc-binding" evidence="4">
    <location>
        <begin position="1184"/>
        <end position="1235"/>
    </location>
</feature>
<sequence length="1609" mass="180625">MASSTRAPKQWCLTKIETVNTFANWRQNLIYTLSLDKNFAPFLVSGTKWEKKTKTTTHRGFANDGEEVPEANRKTREQKVSMLELMLGQIANYCPIISRNTIVKNSTSSDNIWQTIRLHYGFQITGAHFVDFDAIHYDPGERPEDLYQRLMAFIEDSLLRKDMGITHHDEDIEDDEELSPTLENFVILTWLRLIHPELPKLIKQRYGTELRARTLASIKPEISQALESLLEELRTTEDAKSMRAAVKRFPKTKQSSFVPRSNFKSCPLCKSAGRPDRHFLSQCTYLPQQDRQFMAKARAVSEIHDVDECDLDNHDNNDSTFQDQFPVASNRVQIQQSPYIDAYYGHNPTRLTIDSGATGNMIRASAATKLNAKITSSSQSAHQADGSSPLTVVGETRLTFTRDKHQLYFEGLVVENLDSDILAGIPFMEKNDISIRPARRQVLIGNDCVYKYGSSANGTSNCAVRRAHVARAPSDATTLWPGDYIDVKIPTDMVSTDDIFFIEPHKNDSYENLNSWPEPSLVSSVAGNLRIPNLTDEPLVLKRNEHFCNVRSTYSPDNVEIKSPDHAIAPKSQLNKAQVLHSDLVRVDPDGLLQPGIKDKFKSLLRQYDNVFNPTFKGYNGAVGALEAKVNMGPVQPPQRKGRIPQYSKTQLVTLQEKFNELEDIGVFKKPEDIGVSVEYLNPSFLIKKPNGSFRLVTAFADVGRYSKPQPSLMPDVHSTLRQIAQWKHIVISDLTKSFYQIPLHGDSMKYCGVSTPFCGVRVYVRSAMGMPGSETALEELTCRVLGHLVQEGVVAKIADDLYCGGNSPEELLTNWERVLQALQKCSLNLSATKTIIAPKQATILGWIWELGSIRASPHRIATLSNCQPPKTVRALRSFVGAYKVLSRVIKNSSGLLSLLENAVAGSESKDTILWTEELNLAFTSAQNALSTNRSIALPRPNDQLWIVTDGALKTCGLGATLYINRNDKLLLAGFFSAKLRQTQRQWLPCEIEALSIAASIKHFSPYIIQSLSTACVLTDSKPCVQAYEKLCRGEFSSSPRVSTFLSTASRFQVSIRHVSGLAILPSDYSSRNAPNCDNPACQICNFIHLQEECVVRHVTTADILNGTVKLPFTSRTAWLSNQTECSDLRRTVAHLRQGTRPSKKLTNIKDIKRYLNVASLANDGLLVVKRNLPFTPCRELIIVPRQVLDGLITSIHIKLDHPSCHQMKSILQRYFYALDMDKAIESVTSSCHQCVSLLKTPKVREEQNSADPPETIGSSFAADVLKHTERHHDLRDAIIQLLAEVHPLDGPFAVIRTDPASGFKTLVKDELLARQRITIELGRPKNVNKNPVAEKAIQELEDEILRSNPSSPVLTPLTLSLVTARLNTRIRNRGLSAREMWTQRDQFSNNQIPLADQNLIIAQHEQRLKNHPHSEKTKCPSGKLPVCPDLEIGDIVYLRCDLNKTKSRDRYLVVAVDTPWCNIRKFIGSQLRQNSYRVKCSDCYKVAYEVSQLENIQRLLPQSDDDDDERVNDISSPPSVPVIPKAISDLPTLPSVIPHQNTQLENVEHSLSINSPDINLSNDNCAIDTPEETCIDSQENELNFSSDLISRTDRKRSLPKKFNDYVMY</sequence>
<dbReference type="InterPro" id="IPR041577">
    <property type="entry name" value="RT_RNaseH_2"/>
</dbReference>
<dbReference type="GO" id="GO:0006259">
    <property type="term" value="P:DNA metabolic process"/>
    <property type="evidence" value="ECO:0007669"/>
    <property type="project" value="UniProtKB-ARBA"/>
</dbReference>
<keyword evidence="6" id="KW-1185">Reference proteome</keyword>
<feature type="region of interest" description="Disordered" evidence="1">
    <location>
        <begin position="54"/>
        <end position="74"/>
    </location>
</feature>
<comment type="caution">
    <text evidence="5">The sequence shown here is derived from an EMBL/GenBank/DDBJ whole genome shotgun (WGS) entry which is preliminary data.</text>
</comment>
<feature type="domain" description="Reverse transcriptase" evidence="2">
    <location>
        <begin position="705"/>
        <end position="847"/>
    </location>
</feature>
<proteinExistence type="predicted"/>
<protein>
    <submittedName>
        <fullName evidence="5">Uncharacterized protein</fullName>
    </submittedName>
</protein>
<dbReference type="Gene3D" id="3.10.10.10">
    <property type="entry name" value="HIV Type 1 Reverse Transcriptase, subunit A, domain 1"/>
    <property type="match status" value="1"/>
</dbReference>
<evidence type="ECO:0000313" key="6">
    <source>
        <dbReference type="Proteomes" id="UP000683360"/>
    </source>
</evidence>
<dbReference type="Pfam" id="PF17919">
    <property type="entry name" value="RT_RNaseH_2"/>
    <property type="match status" value="1"/>
</dbReference>
<dbReference type="EMBL" id="CAJPWZ010000291">
    <property type="protein sequence ID" value="CAG2189372.1"/>
    <property type="molecule type" value="Genomic_DNA"/>
</dbReference>
<dbReference type="Proteomes" id="UP000683360">
    <property type="component" value="Unassembled WGS sequence"/>
</dbReference>
<evidence type="ECO:0000259" key="4">
    <source>
        <dbReference type="Pfam" id="PF17921"/>
    </source>
</evidence>
<dbReference type="Gene3D" id="3.30.70.270">
    <property type="match status" value="2"/>
</dbReference>